<accession>A0A6C0F928</accession>
<sequence length="72" mass="8655">MEELKLEKEKLLFLKYELSAYLKNVESKINNVQQKIYDHCKKTTGHKIIREREEGPYGETFYYCQLCGFEKS</sequence>
<reference evidence="1" key="1">
    <citation type="journal article" date="2020" name="Nature">
        <title>Giant virus diversity and host interactions through global metagenomics.</title>
        <authorList>
            <person name="Schulz F."/>
            <person name="Roux S."/>
            <person name="Paez-Espino D."/>
            <person name="Jungbluth S."/>
            <person name="Walsh D.A."/>
            <person name="Denef V.J."/>
            <person name="McMahon K.D."/>
            <person name="Konstantinidis K.T."/>
            <person name="Eloe-Fadrosh E.A."/>
            <person name="Kyrpides N.C."/>
            <person name="Woyke T."/>
        </authorList>
    </citation>
    <scope>NUCLEOTIDE SEQUENCE</scope>
    <source>
        <strain evidence="1">GVMAG-S-ERX556049-19</strain>
    </source>
</reference>
<proteinExistence type="predicted"/>
<name>A0A6C0F928_9ZZZZ</name>
<organism evidence="1">
    <name type="scientific">viral metagenome</name>
    <dbReference type="NCBI Taxonomy" id="1070528"/>
    <lineage>
        <taxon>unclassified sequences</taxon>
        <taxon>metagenomes</taxon>
        <taxon>organismal metagenomes</taxon>
    </lineage>
</organism>
<dbReference type="EMBL" id="MN738828">
    <property type="protein sequence ID" value="QHT38188.1"/>
    <property type="molecule type" value="Genomic_DNA"/>
</dbReference>
<dbReference type="AlphaFoldDB" id="A0A6C0F928"/>
<evidence type="ECO:0000313" key="1">
    <source>
        <dbReference type="EMBL" id="QHT38188.1"/>
    </source>
</evidence>
<protein>
    <submittedName>
        <fullName evidence="1">Uncharacterized protein</fullName>
    </submittedName>
</protein>